<dbReference type="Proteomes" id="UP001500282">
    <property type="component" value="Unassembled WGS sequence"/>
</dbReference>
<evidence type="ECO:0000313" key="3">
    <source>
        <dbReference type="Proteomes" id="UP001500282"/>
    </source>
</evidence>
<keyword evidence="3" id="KW-1185">Reference proteome</keyword>
<name>A0ABN1XBJ7_9ACTN</name>
<feature type="region of interest" description="Disordered" evidence="1">
    <location>
        <begin position="69"/>
        <end position="119"/>
    </location>
</feature>
<proteinExistence type="predicted"/>
<organism evidence="2 3">
    <name type="scientific">Streptomyces javensis</name>
    <dbReference type="NCBI Taxonomy" id="114698"/>
    <lineage>
        <taxon>Bacteria</taxon>
        <taxon>Bacillati</taxon>
        <taxon>Actinomycetota</taxon>
        <taxon>Actinomycetes</taxon>
        <taxon>Kitasatosporales</taxon>
        <taxon>Streptomycetaceae</taxon>
        <taxon>Streptomyces</taxon>
        <taxon>Streptomyces violaceusniger group</taxon>
    </lineage>
</organism>
<accession>A0ABN1XBJ7</accession>
<feature type="region of interest" description="Disordered" evidence="1">
    <location>
        <begin position="1"/>
        <end position="40"/>
    </location>
</feature>
<feature type="compositionally biased region" description="Basic residues" evidence="1">
    <location>
        <begin position="105"/>
        <end position="119"/>
    </location>
</feature>
<evidence type="ECO:0000313" key="2">
    <source>
        <dbReference type="EMBL" id="GAA1293997.1"/>
    </source>
</evidence>
<dbReference type="EMBL" id="BAAAIH010000055">
    <property type="protein sequence ID" value="GAA1293997.1"/>
    <property type="molecule type" value="Genomic_DNA"/>
</dbReference>
<comment type="caution">
    <text evidence="2">The sequence shown here is derived from an EMBL/GenBank/DDBJ whole genome shotgun (WGS) entry which is preliminary data.</text>
</comment>
<protein>
    <submittedName>
        <fullName evidence="2">Uncharacterized protein</fullName>
    </submittedName>
</protein>
<gene>
    <name evidence="2" type="ORF">GCM10009579_70140</name>
</gene>
<sequence length="119" mass="13233">MVLPLERTLRERAPRPLLPPAHQPGPHLRTVLRPDLDPPTGEQLREAIRYEYERVGDLVHVDVKKLGRIPTGGGWRMHGQGSDAARASKRTGPGAGKVGYTYPHSARRSLRARLHRGQG</sequence>
<evidence type="ECO:0000256" key="1">
    <source>
        <dbReference type="SAM" id="MobiDB-lite"/>
    </source>
</evidence>
<reference evidence="2 3" key="1">
    <citation type="journal article" date="2019" name="Int. J. Syst. Evol. Microbiol.">
        <title>The Global Catalogue of Microorganisms (GCM) 10K type strain sequencing project: providing services to taxonomists for standard genome sequencing and annotation.</title>
        <authorList>
            <consortium name="The Broad Institute Genomics Platform"/>
            <consortium name="The Broad Institute Genome Sequencing Center for Infectious Disease"/>
            <person name="Wu L."/>
            <person name="Ma J."/>
        </authorList>
    </citation>
    <scope>NUCLEOTIDE SEQUENCE [LARGE SCALE GENOMIC DNA]</scope>
    <source>
        <strain evidence="2 3">JCM 11448</strain>
    </source>
</reference>